<reference evidence="2 3" key="1">
    <citation type="submission" date="2014-04" db="EMBL/GenBank/DDBJ databases">
        <authorList>
            <consortium name="DOE Joint Genome Institute"/>
            <person name="Kuo A."/>
            <person name="Tarkka M."/>
            <person name="Buscot F."/>
            <person name="Kohler A."/>
            <person name="Nagy L.G."/>
            <person name="Floudas D."/>
            <person name="Copeland A."/>
            <person name="Barry K.W."/>
            <person name="Cichocki N."/>
            <person name="Veneault-Fourrey C."/>
            <person name="LaButti K."/>
            <person name="Lindquist E.A."/>
            <person name="Lipzen A."/>
            <person name="Lundell T."/>
            <person name="Morin E."/>
            <person name="Murat C."/>
            <person name="Sun H."/>
            <person name="Tunlid A."/>
            <person name="Henrissat B."/>
            <person name="Grigoriev I.V."/>
            <person name="Hibbett D.S."/>
            <person name="Martin F."/>
            <person name="Nordberg H.P."/>
            <person name="Cantor M.N."/>
            <person name="Hua S.X."/>
        </authorList>
    </citation>
    <scope>NUCLEOTIDE SEQUENCE [LARGE SCALE GENOMIC DNA]</scope>
    <source>
        <strain evidence="2 3">F 1598</strain>
    </source>
</reference>
<reference evidence="3" key="2">
    <citation type="submission" date="2015-01" db="EMBL/GenBank/DDBJ databases">
        <title>Evolutionary Origins and Diversification of the Mycorrhizal Mutualists.</title>
        <authorList>
            <consortium name="DOE Joint Genome Institute"/>
            <consortium name="Mycorrhizal Genomics Consortium"/>
            <person name="Kohler A."/>
            <person name="Kuo A."/>
            <person name="Nagy L.G."/>
            <person name="Floudas D."/>
            <person name="Copeland A."/>
            <person name="Barry K.W."/>
            <person name="Cichocki N."/>
            <person name="Veneault-Fourrey C."/>
            <person name="LaButti K."/>
            <person name="Lindquist E.A."/>
            <person name="Lipzen A."/>
            <person name="Lundell T."/>
            <person name="Morin E."/>
            <person name="Murat C."/>
            <person name="Riley R."/>
            <person name="Ohm R."/>
            <person name="Sun H."/>
            <person name="Tunlid A."/>
            <person name="Henrissat B."/>
            <person name="Grigoriev I.V."/>
            <person name="Hibbett D.S."/>
            <person name="Martin F."/>
        </authorList>
    </citation>
    <scope>NUCLEOTIDE SEQUENCE [LARGE SCALE GENOMIC DNA]</scope>
    <source>
        <strain evidence="3">F 1598</strain>
    </source>
</reference>
<gene>
    <name evidence="2" type="ORF">PILCRDRAFT_814538</name>
</gene>
<organism evidence="2 3">
    <name type="scientific">Piloderma croceum (strain F 1598)</name>
    <dbReference type="NCBI Taxonomy" id="765440"/>
    <lineage>
        <taxon>Eukaryota</taxon>
        <taxon>Fungi</taxon>
        <taxon>Dikarya</taxon>
        <taxon>Basidiomycota</taxon>
        <taxon>Agaricomycotina</taxon>
        <taxon>Agaricomycetes</taxon>
        <taxon>Agaricomycetidae</taxon>
        <taxon>Atheliales</taxon>
        <taxon>Atheliaceae</taxon>
        <taxon>Piloderma</taxon>
    </lineage>
</organism>
<accession>A0A0C3G7S5</accession>
<protein>
    <submittedName>
        <fullName evidence="2">Uncharacterized protein</fullName>
    </submittedName>
</protein>
<dbReference type="AlphaFoldDB" id="A0A0C3G7S5"/>
<feature type="region of interest" description="Disordered" evidence="1">
    <location>
        <begin position="1"/>
        <end position="23"/>
    </location>
</feature>
<dbReference type="EMBL" id="KN832978">
    <property type="protein sequence ID" value="KIM87824.1"/>
    <property type="molecule type" value="Genomic_DNA"/>
</dbReference>
<dbReference type="Proteomes" id="UP000054166">
    <property type="component" value="Unassembled WGS sequence"/>
</dbReference>
<evidence type="ECO:0000313" key="3">
    <source>
        <dbReference type="Proteomes" id="UP000054166"/>
    </source>
</evidence>
<evidence type="ECO:0000313" key="2">
    <source>
        <dbReference type="EMBL" id="KIM87824.1"/>
    </source>
</evidence>
<dbReference type="InParanoid" id="A0A0C3G7S5"/>
<feature type="compositionally biased region" description="Polar residues" evidence="1">
    <location>
        <begin position="1"/>
        <end position="17"/>
    </location>
</feature>
<keyword evidence="3" id="KW-1185">Reference proteome</keyword>
<name>A0A0C3G7S5_PILCF</name>
<evidence type="ECO:0000256" key="1">
    <source>
        <dbReference type="SAM" id="MobiDB-lite"/>
    </source>
</evidence>
<sequence>MSTPSPKETPIPGTTPTRKLASGGWLNTRGSSFIFSSTTLRPCNITICFAQEPSKKTGAEIAAFKPFEKAIQNIISACLSLVDSRSVSFTYVNNRDKSEEEEWSEQEAHQAIQQLQVVHQMFPRVALHSASDIRYSQPRLMQQSTASSVFAHLIKHLPSAFLPAASQLDVARVGLLERYRIAEAGPVKHSSVSIIASLGHSLVIFSLFDIVKMLKRNQGVM</sequence>
<dbReference type="HOGENOM" id="CLU_1251079_0_0_1"/>
<proteinExistence type="predicted"/>